<proteinExistence type="predicted"/>
<evidence type="ECO:0000313" key="1">
    <source>
        <dbReference type="EMBL" id="MDQ8833159.1"/>
    </source>
</evidence>
<keyword evidence="2" id="KW-1185">Reference proteome</keyword>
<protein>
    <submittedName>
        <fullName evidence="1">Uncharacterized protein</fullName>
    </submittedName>
</protein>
<dbReference type="EMBL" id="JAVIBX010000015">
    <property type="protein sequence ID" value="MDQ8833159.1"/>
    <property type="molecule type" value="Genomic_DNA"/>
</dbReference>
<sequence>MNDLSLSSHNQIEVIQTSMLFYNLHEEQRINYSKFEVAEPINVIQRIYDDISFVHQIADQASLLRLEGQSIATELFERFAASK</sequence>
<accession>A0ABU1B5Z0</accession>
<comment type="caution">
    <text evidence="1">The sequence shown here is derived from an EMBL/GenBank/DDBJ whole genome shotgun (WGS) entry which is preliminary data.</text>
</comment>
<evidence type="ECO:0000313" key="2">
    <source>
        <dbReference type="Proteomes" id="UP001228446"/>
    </source>
</evidence>
<reference evidence="1 2" key="1">
    <citation type="submission" date="2023-08" db="EMBL/GenBank/DDBJ databases">
        <title>Streptococcus ruminantium-associated sheep mastitis outbreak detected in Italy is distinct from bovine isolates.</title>
        <authorList>
            <person name="Rosa M.N."/>
            <person name="Vezina B."/>
            <person name="Tola S."/>
        </authorList>
    </citation>
    <scope>NUCLEOTIDE SEQUENCE [LARGE SCALE GENOMIC DNA]</scope>
    <source>
        <strain evidence="1 2">OM6730</strain>
    </source>
</reference>
<dbReference type="RefSeq" id="WP_032537870.1">
    <property type="nucleotide sequence ID" value="NZ_AP025331.1"/>
</dbReference>
<organism evidence="1 2">
    <name type="scientific">Streptococcus ruminantium</name>
    <dbReference type="NCBI Taxonomy" id="1917441"/>
    <lineage>
        <taxon>Bacteria</taxon>
        <taxon>Bacillati</taxon>
        <taxon>Bacillota</taxon>
        <taxon>Bacilli</taxon>
        <taxon>Lactobacillales</taxon>
        <taxon>Streptococcaceae</taxon>
        <taxon>Streptococcus</taxon>
    </lineage>
</organism>
<gene>
    <name evidence="1" type="ORF">RFF62_05075</name>
</gene>
<name>A0ABU1B5Z0_9STRE</name>
<dbReference type="Proteomes" id="UP001228446">
    <property type="component" value="Unassembled WGS sequence"/>
</dbReference>